<dbReference type="AlphaFoldDB" id="A0A373FTJ2"/>
<feature type="transmembrane region" description="Helical" evidence="1">
    <location>
        <begin position="41"/>
        <end position="61"/>
    </location>
</feature>
<gene>
    <name evidence="2" type="ORF">DZC30_03155</name>
</gene>
<proteinExistence type="predicted"/>
<evidence type="ECO:0000313" key="3">
    <source>
        <dbReference type="Proteomes" id="UP000261948"/>
    </source>
</evidence>
<feature type="transmembrane region" description="Helical" evidence="1">
    <location>
        <begin position="131"/>
        <end position="149"/>
    </location>
</feature>
<evidence type="ECO:0000256" key="1">
    <source>
        <dbReference type="SAM" id="Phobius"/>
    </source>
</evidence>
<organism evidence="2 3">
    <name type="scientific">Comamonas testosteroni</name>
    <name type="common">Pseudomonas testosteroni</name>
    <dbReference type="NCBI Taxonomy" id="285"/>
    <lineage>
        <taxon>Bacteria</taxon>
        <taxon>Pseudomonadati</taxon>
        <taxon>Pseudomonadota</taxon>
        <taxon>Betaproteobacteria</taxon>
        <taxon>Burkholderiales</taxon>
        <taxon>Comamonadaceae</taxon>
        <taxon>Comamonas</taxon>
    </lineage>
</organism>
<feature type="transmembrane region" description="Helical" evidence="1">
    <location>
        <begin position="16"/>
        <end position="35"/>
    </location>
</feature>
<dbReference type="GO" id="GO:0005886">
    <property type="term" value="C:plasma membrane"/>
    <property type="evidence" value="ECO:0007669"/>
    <property type="project" value="TreeGrafter"/>
</dbReference>
<dbReference type="InterPro" id="IPR005325">
    <property type="entry name" value="DUF308_memb"/>
</dbReference>
<name>A0A373FTJ2_COMTE</name>
<protein>
    <submittedName>
        <fullName evidence="2">HdeD family acid-resistance protein</fullName>
    </submittedName>
</protein>
<dbReference type="PANTHER" id="PTHR34989:SF1">
    <property type="entry name" value="PROTEIN HDED"/>
    <property type="match status" value="1"/>
</dbReference>
<reference evidence="2 3" key="1">
    <citation type="submission" date="2018-08" db="EMBL/GenBank/DDBJ databases">
        <title>Comamonas testosteroni strain SWCO2.</title>
        <authorList>
            <person name="Jiang N."/>
            <person name="Zhang X.Z."/>
        </authorList>
    </citation>
    <scope>NUCLEOTIDE SEQUENCE [LARGE SCALE GENOMIC DNA]</scope>
    <source>
        <strain evidence="2 3">SWCO2</strain>
    </source>
</reference>
<dbReference type="InterPro" id="IPR052712">
    <property type="entry name" value="Acid_resist_chaperone_HdeD"/>
</dbReference>
<dbReference type="EMBL" id="QURR01000002">
    <property type="protein sequence ID" value="RGE46775.1"/>
    <property type="molecule type" value="Genomic_DNA"/>
</dbReference>
<feature type="transmembrane region" description="Helical" evidence="1">
    <location>
        <begin position="155"/>
        <end position="178"/>
    </location>
</feature>
<feature type="transmembrane region" description="Helical" evidence="1">
    <location>
        <begin position="73"/>
        <end position="92"/>
    </location>
</feature>
<dbReference type="Pfam" id="PF03729">
    <property type="entry name" value="DUF308"/>
    <property type="match status" value="2"/>
</dbReference>
<sequence>MAVDIPSMSVMLRRSWWVLLLRGVAAIVFGVLTWMQPAASAAALVLIFGAYVFLDGVLGVYSAIKSRNESRHWWMVLLWGLTGVVFGVLTVINPAITALVLTIYIGVWALITGVVEIVAALRLRKEIEGEWLLVLGGLISVLFGAFVLAQPGAGMMAMLWVIATYAVIFGVLMVLLAFKVKKAL</sequence>
<dbReference type="Proteomes" id="UP000261948">
    <property type="component" value="Unassembled WGS sequence"/>
</dbReference>
<keyword evidence="1" id="KW-0812">Transmembrane</keyword>
<feature type="transmembrane region" description="Helical" evidence="1">
    <location>
        <begin position="98"/>
        <end position="119"/>
    </location>
</feature>
<dbReference type="PANTHER" id="PTHR34989">
    <property type="entry name" value="PROTEIN HDED"/>
    <property type="match status" value="1"/>
</dbReference>
<evidence type="ECO:0000313" key="2">
    <source>
        <dbReference type="EMBL" id="RGE46775.1"/>
    </source>
</evidence>
<accession>A0A373FTJ2</accession>
<dbReference type="OrthoDB" id="193343at2"/>
<comment type="caution">
    <text evidence="2">The sequence shown here is derived from an EMBL/GenBank/DDBJ whole genome shotgun (WGS) entry which is preliminary data.</text>
</comment>
<keyword evidence="1" id="KW-1133">Transmembrane helix</keyword>
<keyword evidence="1" id="KW-0472">Membrane</keyword>
<keyword evidence="3" id="KW-1185">Reference proteome</keyword>